<evidence type="ECO:0000259" key="3">
    <source>
        <dbReference type="PROSITE" id="PS50011"/>
    </source>
</evidence>
<feature type="domain" description="Protein kinase" evidence="3">
    <location>
        <begin position="1"/>
        <end position="179"/>
    </location>
</feature>
<organism evidence="4 5">
    <name type="scientific">Parelaphostrongylus tenuis</name>
    <name type="common">Meningeal worm</name>
    <dbReference type="NCBI Taxonomy" id="148309"/>
    <lineage>
        <taxon>Eukaryota</taxon>
        <taxon>Metazoa</taxon>
        <taxon>Ecdysozoa</taxon>
        <taxon>Nematoda</taxon>
        <taxon>Chromadorea</taxon>
        <taxon>Rhabditida</taxon>
        <taxon>Rhabditina</taxon>
        <taxon>Rhabditomorpha</taxon>
        <taxon>Strongyloidea</taxon>
        <taxon>Metastrongylidae</taxon>
        <taxon>Parelaphostrongylus</taxon>
    </lineage>
</organism>
<evidence type="ECO:0000256" key="2">
    <source>
        <dbReference type="SAM" id="MobiDB-lite"/>
    </source>
</evidence>
<dbReference type="Gene3D" id="1.10.510.10">
    <property type="entry name" value="Transferase(Phosphotransferase) domain 1"/>
    <property type="match status" value="1"/>
</dbReference>
<dbReference type="GO" id="GO:0005737">
    <property type="term" value="C:cytoplasm"/>
    <property type="evidence" value="ECO:0007669"/>
    <property type="project" value="TreeGrafter"/>
</dbReference>
<feature type="region of interest" description="Disordered" evidence="2">
    <location>
        <begin position="294"/>
        <end position="334"/>
    </location>
</feature>
<feature type="region of interest" description="Disordered" evidence="2">
    <location>
        <begin position="529"/>
        <end position="595"/>
    </location>
</feature>
<dbReference type="InterPro" id="IPR008271">
    <property type="entry name" value="Ser/Thr_kinase_AS"/>
</dbReference>
<dbReference type="GO" id="GO:0007165">
    <property type="term" value="P:signal transduction"/>
    <property type="evidence" value="ECO:0007669"/>
    <property type="project" value="TreeGrafter"/>
</dbReference>
<feature type="region of interest" description="Disordered" evidence="2">
    <location>
        <begin position="392"/>
        <end position="422"/>
    </location>
</feature>
<keyword evidence="5" id="KW-1185">Reference proteome</keyword>
<dbReference type="InterPro" id="IPR050167">
    <property type="entry name" value="Ser_Thr_protein_kinase"/>
</dbReference>
<dbReference type="PANTHER" id="PTHR23257">
    <property type="entry name" value="SERINE-THREONINE PROTEIN KINASE"/>
    <property type="match status" value="1"/>
</dbReference>
<feature type="coiled-coil region" evidence="1">
    <location>
        <begin position="172"/>
        <end position="227"/>
    </location>
</feature>
<feature type="compositionally biased region" description="Polar residues" evidence="2">
    <location>
        <begin position="531"/>
        <end position="543"/>
    </location>
</feature>
<sequence length="595" mass="67232">MEYLHKNKVIHRDLKSPNILFDEEGVVKICDFGTSHQQRKQNSTVMSFCGTVSWMAPEVIKKQPCCEKVGFYVDVYSYGVVLWELLTREQPYKNINQMAIIYGVGSNNLSLPIPDSTPDGLKMLMRQSMGSEEFLRRSAKWRADAANIQYPETITKANVHNFADREDEKELIRKRRQELKHAQDIREMYENKLKRTNKMYAKLTDCMNELLLKEKELEQRIRLWDETHRYASFNPTVTMRPTVVRAGPKTIRGSEQDIYCMAVDLHSYGMEESSSDEYLADYQRGSLYRCSQASSSSGFPSSNSATFSRQSSSRSSAGMSRRHDNTVREATISGYDPSFSRSTCMRHSLSSHSTVPNWCGIHQHELVVCLRTAVCKCGMSLQWSPVDISDDEQNARQLSTRDSPARVAQNRGKQHRSSYPSQMHYQSQVRIDTECCCDCINDNCCRLKRNGSSIRKHHRQSPTPYNNPTELNVSNLPTSSYQEPLNTAGNGSEMQSNIAENRLTDLVETSTSNVIRKISGQSLNIVAVSSLDPNNPTSNPRTQSDASSENSADDEKDEENGNTLESSLDSQKASSAMTKTSSEDDSAENGMAFSR</sequence>
<dbReference type="PROSITE" id="PS00108">
    <property type="entry name" value="PROTEIN_KINASE_ST"/>
    <property type="match status" value="1"/>
</dbReference>
<dbReference type="InterPro" id="IPR011009">
    <property type="entry name" value="Kinase-like_dom_sf"/>
</dbReference>
<dbReference type="SUPFAM" id="SSF56112">
    <property type="entry name" value="Protein kinase-like (PK-like)"/>
    <property type="match status" value="1"/>
</dbReference>
<feature type="region of interest" description="Disordered" evidence="2">
    <location>
        <begin position="453"/>
        <end position="493"/>
    </location>
</feature>
<reference evidence="4" key="1">
    <citation type="submission" date="2021-06" db="EMBL/GenBank/DDBJ databases">
        <title>Parelaphostrongylus tenuis whole genome reference sequence.</title>
        <authorList>
            <person name="Garwood T.J."/>
            <person name="Larsen P.A."/>
            <person name="Fountain-Jones N.M."/>
            <person name="Garbe J.R."/>
            <person name="Macchietto M.G."/>
            <person name="Kania S.A."/>
            <person name="Gerhold R.W."/>
            <person name="Richards J.E."/>
            <person name="Wolf T.M."/>
        </authorList>
    </citation>
    <scope>NUCLEOTIDE SEQUENCE</scope>
    <source>
        <strain evidence="4">MNPRO001-30</strain>
        <tissue evidence="4">Meninges</tissue>
    </source>
</reference>
<proteinExistence type="predicted"/>
<evidence type="ECO:0000256" key="1">
    <source>
        <dbReference type="SAM" id="Coils"/>
    </source>
</evidence>
<feature type="compositionally biased region" description="Acidic residues" evidence="2">
    <location>
        <begin position="551"/>
        <end position="560"/>
    </location>
</feature>
<dbReference type="PROSITE" id="PS50011">
    <property type="entry name" value="PROTEIN_KINASE_DOM"/>
    <property type="match status" value="1"/>
</dbReference>
<dbReference type="SMART" id="SM00220">
    <property type="entry name" value="S_TKc"/>
    <property type="match status" value="1"/>
</dbReference>
<dbReference type="EMBL" id="JAHQIW010000657">
    <property type="protein sequence ID" value="KAJ1349382.1"/>
    <property type="molecule type" value="Genomic_DNA"/>
</dbReference>
<dbReference type="GO" id="GO:0005524">
    <property type="term" value="F:ATP binding"/>
    <property type="evidence" value="ECO:0007669"/>
    <property type="project" value="InterPro"/>
</dbReference>
<name>A0AAD5LZ89_PARTN</name>
<dbReference type="PANTHER" id="PTHR23257:SF981">
    <property type="entry name" value="MITOGEN-ACTIVATED PROTEIN KINASE KINASE KINASE"/>
    <property type="match status" value="1"/>
</dbReference>
<dbReference type="AlphaFoldDB" id="A0AAD5LZ89"/>
<evidence type="ECO:0000313" key="5">
    <source>
        <dbReference type="Proteomes" id="UP001196413"/>
    </source>
</evidence>
<feature type="compositionally biased region" description="Polar residues" evidence="2">
    <location>
        <begin position="561"/>
        <end position="580"/>
    </location>
</feature>
<dbReference type="Pfam" id="PF00069">
    <property type="entry name" value="Pkinase"/>
    <property type="match status" value="1"/>
</dbReference>
<dbReference type="Proteomes" id="UP001196413">
    <property type="component" value="Unassembled WGS sequence"/>
</dbReference>
<dbReference type="GO" id="GO:0004672">
    <property type="term" value="F:protein kinase activity"/>
    <property type="evidence" value="ECO:0007669"/>
    <property type="project" value="InterPro"/>
</dbReference>
<accession>A0AAD5LZ89</accession>
<evidence type="ECO:0000313" key="4">
    <source>
        <dbReference type="EMBL" id="KAJ1349382.1"/>
    </source>
</evidence>
<keyword evidence="1" id="KW-0175">Coiled coil</keyword>
<gene>
    <name evidence="4" type="ORF">KIN20_004942</name>
</gene>
<dbReference type="InterPro" id="IPR000719">
    <property type="entry name" value="Prot_kinase_dom"/>
</dbReference>
<feature type="compositionally biased region" description="Polar residues" evidence="2">
    <location>
        <begin position="461"/>
        <end position="493"/>
    </location>
</feature>
<comment type="caution">
    <text evidence="4">The sequence shown here is derived from an EMBL/GenBank/DDBJ whole genome shotgun (WGS) entry which is preliminary data.</text>
</comment>
<feature type="compositionally biased region" description="Low complexity" evidence="2">
    <location>
        <begin position="294"/>
        <end position="319"/>
    </location>
</feature>
<protein>
    <recommendedName>
        <fullName evidence="3">Protein kinase domain-containing protein</fullName>
    </recommendedName>
</protein>